<name>A0ABV3H5I6_9ACTN</name>
<keyword evidence="2" id="KW-1185">Reference proteome</keyword>
<evidence type="ECO:0000313" key="1">
    <source>
        <dbReference type="EMBL" id="MEV4287791.1"/>
    </source>
</evidence>
<evidence type="ECO:0000313" key="2">
    <source>
        <dbReference type="Proteomes" id="UP001552427"/>
    </source>
</evidence>
<reference evidence="1 2" key="1">
    <citation type="submission" date="2024-06" db="EMBL/GenBank/DDBJ databases">
        <title>The Natural Products Discovery Center: Release of the First 8490 Sequenced Strains for Exploring Actinobacteria Biosynthetic Diversity.</title>
        <authorList>
            <person name="Kalkreuter E."/>
            <person name="Kautsar S.A."/>
            <person name="Yang D."/>
            <person name="Bader C.D."/>
            <person name="Teijaro C.N."/>
            <person name="Fluegel L."/>
            <person name="Davis C.M."/>
            <person name="Simpson J.R."/>
            <person name="Lauterbach L."/>
            <person name="Steele A.D."/>
            <person name="Gui C."/>
            <person name="Meng S."/>
            <person name="Li G."/>
            <person name="Viehrig K."/>
            <person name="Ye F."/>
            <person name="Su P."/>
            <person name="Kiefer A.F."/>
            <person name="Nichols A."/>
            <person name="Cepeda A.J."/>
            <person name="Yan W."/>
            <person name="Fan B."/>
            <person name="Jiang Y."/>
            <person name="Adhikari A."/>
            <person name="Zheng C.-J."/>
            <person name="Schuster L."/>
            <person name="Cowan T.M."/>
            <person name="Smanski M.J."/>
            <person name="Chevrette M.G."/>
            <person name="De Carvalho L.P.S."/>
            <person name="Shen B."/>
        </authorList>
    </citation>
    <scope>NUCLEOTIDE SEQUENCE [LARGE SCALE GENOMIC DNA]</scope>
    <source>
        <strain evidence="1 2">NPDC049574</strain>
    </source>
</reference>
<sequence length="100" mass="10261">MTDPIVCPECGGQRGQSLGPLFLACRFCGGRGQVGGSNEPAERGTMPPPAPPPAWKHKVWTDPYVAAALGCRACLGARTVAHVDEEAGTLVTAPCGCVQG</sequence>
<dbReference type="RefSeq" id="WP_364451724.1">
    <property type="nucleotide sequence ID" value="NZ_JBFARM010000005.1"/>
</dbReference>
<organism evidence="1 2">
    <name type="scientific">Nonomuraea bangladeshensis</name>
    <dbReference type="NCBI Taxonomy" id="404385"/>
    <lineage>
        <taxon>Bacteria</taxon>
        <taxon>Bacillati</taxon>
        <taxon>Actinomycetota</taxon>
        <taxon>Actinomycetes</taxon>
        <taxon>Streptosporangiales</taxon>
        <taxon>Streptosporangiaceae</taxon>
        <taxon>Nonomuraea</taxon>
    </lineage>
</organism>
<gene>
    <name evidence="1" type="ORF">AB0K40_19970</name>
</gene>
<comment type="caution">
    <text evidence="1">The sequence shown here is derived from an EMBL/GenBank/DDBJ whole genome shotgun (WGS) entry which is preliminary data.</text>
</comment>
<accession>A0ABV3H5I6</accession>
<proteinExistence type="predicted"/>
<protein>
    <submittedName>
        <fullName evidence="1">Uncharacterized protein</fullName>
    </submittedName>
</protein>
<dbReference type="EMBL" id="JBFARM010000005">
    <property type="protein sequence ID" value="MEV4287791.1"/>
    <property type="molecule type" value="Genomic_DNA"/>
</dbReference>
<dbReference type="Proteomes" id="UP001552427">
    <property type="component" value="Unassembled WGS sequence"/>
</dbReference>